<organism evidence="1 2">
    <name type="scientific">Marasmius crinis-equi</name>
    <dbReference type="NCBI Taxonomy" id="585013"/>
    <lineage>
        <taxon>Eukaryota</taxon>
        <taxon>Fungi</taxon>
        <taxon>Dikarya</taxon>
        <taxon>Basidiomycota</taxon>
        <taxon>Agaricomycotina</taxon>
        <taxon>Agaricomycetes</taxon>
        <taxon>Agaricomycetidae</taxon>
        <taxon>Agaricales</taxon>
        <taxon>Marasmiineae</taxon>
        <taxon>Marasmiaceae</taxon>
        <taxon>Marasmius</taxon>
    </lineage>
</organism>
<keyword evidence="2" id="KW-1185">Reference proteome</keyword>
<sequence length="174" mass="19103">MTNTAQPGSYLFWRLQYPEIVVERMKQYRTQRAASSGGPYVSIGGHDGRAHIHRRLAAVLQGKLPFEEPVPLNATGFSRQVVDSVLEVAYNLDDPCVSIHSAFASDWAVAEKISMISLAKSWQFVDVETILSNGAKIEGVINGTTRAQVLSLAMENDLVVLQSVLQEGEELGLM</sequence>
<protein>
    <submittedName>
        <fullName evidence="1">Uncharacterized protein</fullName>
    </submittedName>
</protein>
<evidence type="ECO:0000313" key="2">
    <source>
        <dbReference type="Proteomes" id="UP001465976"/>
    </source>
</evidence>
<name>A0ABR3FIT2_9AGAR</name>
<dbReference type="EMBL" id="JBAHYK010000321">
    <property type="protein sequence ID" value="KAL0575268.1"/>
    <property type="molecule type" value="Genomic_DNA"/>
</dbReference>
<accession>A0ABR3FIT2</accession>
<gene>
    <name evidence="1" type="ORF">V5O48_006704</name>
</gene>
<dbReference type="Proteomes" id="UP001465976">
    <property type="component" value="Unassembled WGS sequence"/>
</dbReference>
<reference evidence="1 2" key="1">
    <citation type="submission" date="2024-02" db="EMBL/GenBank/DDBJ databases">
        <title>A draft genome for the cacao thread blight pathogen Marasmius crinis-equi.</title>
        <authorList>
            <person name="Cohen S.P."/>
            <person name="Baruah I.K."/>
            <person name="Amoako-Attah I."/>
            <person name="Bukari Y."/>
            <person name="Meinhardt L.W."/>
            <person name="Bailey B.A."/>
        </authorList>
    </citation>
    <scope>NUCLEOTIDE SEQUENCE [LARGE SCALE GENOMIC DNA]</scope>
    <source>
        <strain evidence="1 2">GH-76</strain>
    </source>
</reference>
<comment type="caution">
    <text evidence="1">The sequence shown here is derived from an EMBL/GenBank/DDBJ whole genome shotgun (WGS) entry which is preliminary data.</text>
</comment>
<evidence type="ECO:0000313" key="1">
    <source>
        <dbReference type="EMBL" id="KAL0575268.1"/>
    </source>
</evidence>
<proteinExistence type="predicted"/>